<name>A0A3Q9C973_9ACTN</name>
<dbReference type="RefSeq" id="WP_126276588.1">
    <property type="nucleotide sequence ID" value="NZ_CP034463.1"/>
</dbReference>
<proteinExistence type="predicted"/>
<evidence type="ECO:0000313" key="2">
    <source>
        <dbReference type="Proteomes" id="UP000280197"/>
    </source>
</evidence>
<dbReference type="Proteomes" id="UP000280197">
    <property type="component" value="Chromosome"/>
</dbReference>
<reference evidence="1 2" key="1">
    <citation type="submission" date="2018-12" db="EMBL/GenBank/DDBJ databases">
        <authorList>
            <person name="Li K."/>
        </authorList>
    </citation>
    <scope>NUCLEOTIDE SEQUENCE [LARGE SCALE GENOMIC DNA]</scope>
    <source>
        <strain evidence="2">CR22</strain>
    </source>
</reference>
<protein>
    <submittedName>
        <fullName evidence="1">Uncharacterized protein</fullName>
    </submittedName>
</protein>
<dbReference type="EMBL" id="CP034463">
    <property type="protein sequence ID" value="AZP22788.1"/>
    <property type="molecule type" value="Genomic_DNA"/>
</dbReference>
<gene>
    <name evidence="1" type="ORF">EJC51_46160</name>
</gene>
<dbReference type="KEGG" id="saqu:EJC51_46160"/>
<dbReference type="AlphaFoldDB" id="A0A3Q9C973"/>
<accession>A0A3Q9C973</accession>
<sequence length="140" mass="15655">MPTELRDQIDRARGLVADYLSSPDALRRQEQRLAAWGEPAEEFLQTAGLILGLALYQVQRDPAPVPYPQTSQALWQNVTYLLDPKADRPELFAGLPTDLDPDPRRQIQALRLASSGISPAAAIRWVRLLSTARDVAQRQI</sequence>
<organism evidence="1 2">
    <name type="scientific">Streptomyces aquilus</name>
    <dbReference type="NCBI Taxonomy" id="2548456"/>
    <lineage>
        <taxon>Bacteria</taxon>
        <taxon>Bacillati</taxon>
        <taxon>Actinomycetota</taxon>
        <taxon>Actinomycetes</taxon>
        <taxon>Kitasatosporales</taxon>
        <taxon>Streptomycetaceae</taxon>
        <taxon>Streptomyces</taxon>
    </lineage>
</organism>
<keyword evidence="2" id="KW-1185">Reference proteome</keyword>
<evidence type="ECO:0000313" key="1">
    <source>
        <dbReference type="EMBL" id="AZP22788.1"/>
    </source>
</evidence>